<evidence type="ECO:0000256" key="1">
    <source>
        <dbReference type="SAM" id="MobiDB-lite"/>
    </source>
</evidence>
<comment type="caution">
    <text evidence="3">The sequence shown here is derived from an EMBL/GenBank/DDBJ whole genome shotgun (WGS) entry which is preliminary data.</text>
</comment>
<dbReference type="EMBL" id="NWUJ01000006">
    <property type="protein sequence ID" value="PFH34661.1"/>
    <property type="molecule type" value="Genomic_DNA"/>
</dbReference>
<dbReference type="VEuPathDB" id="ToxoDB:BESB_066940"/>
<organism evidence="3 4">
    <name type="scientific">Besnoitia besnoiti</name>
    <name type="common">Apicomplexan protozoan</name>
    <dbReference type="NCBI Taxonomy" id="94643"/>
    <lineage>
        <taxon>Eukaryota</taxon>
        <taxon>Sar</taxon>
        <taxon>Alveolata</taxon>
        <taxon>Apicomplexa</taxon>
        <taxon>Conoidasida</taxon>
        <taxon>Coccidia</taxon>
        <taxon>Eucoccidiorida</taxon>
        <taxon>Eimeriorina</taxon>
        <taxon>Sarcocystidae</taxon>
        <taxon>Besnoitia</taxon>
    </lineage>
</organism>
<dbReference type="Proteomes" id="UP000224006">
    <property type="component" value="Chromosome VI"/>
</dbReference>
<keyword evidence="4" id="KW-1185">Reference proteome</keyword>
<dbReference type="KEGG" id="bbes:BESB_066940"/>
<keyword evidence="2" id="KW-0732">Signal</keyword>
<reference evidence="3 4" key="1">
    <citation type="submission" date="2017-09" db="EMBL/GenBank/DDBJ databases">
        <title>Genome sequencing of Besnoitia besnoiti strain Bb-Ger1.</title>
        <authorList>
            <person name="Schares G."/>
            <person name="Venepally P."/>
            <person name="Lorenzi H.A."/>
        </authorList>
    </citation>
    <scope>NUCLEOTIDE SEQUENCE [LARGE SCALE GENOMIC DNA]</scope>
    <source>
        <strain evidence="3 4">Bb-Ger1</strain>
    </source>
</reference>
<feature type="chain" id="PRO_5013129212" evidence="2">
    <location>
        <begin position="19"/>
        <end position="240"/>
    </location>
</feature>
<evidence type="ECO:0000256" key="2">
    <source>
        <dbReference type="SAM" id="SignalP"/>
    </source>
</evidence>
<proteinExistence type="predicted"/>
<evidence type="ECO:0000313" key="3">
    <source>
        <dbReference type="EMBL" id="PFH34661.1"/>
    </source>
</evidence>
<dbReference type="AlphaFoldDB" id="A0A2A9MEG3"/>
<sequence>MGPRGARRYSFLLPCVLAIADFHSLSLNAQKDAAQASFSPFFKEGSVHRELLPSSLELLEYVKSRIHARKQPRDSTPNRLFSAEPQVTRTRRRTRDSLKVRDPAKAFSRASYSLRAPTGVSTRDARLSARKEIQQERHLLDQEDRSRLNAVTTEGSDGIFGEELQHLHAPGRLGAEVAYGEKAVEGVHVCTEAETCVTSVDAQKGGILSLLLDGTLARFTQAERDKLRFDVTLITNGPFV</sequence>
<feature type="region of interest" description="Disordered" evidence="1">
    <location>
        <begin position="68"/>
        <end position="100"/>
    </location>
</feature>
<accession>A0A2A9MEG3</accession>
<gene>
    <name evidence="3" type="ORF">BESB_066940</name>
</gene>
<evidence type="ECO:0000313" key="4">
    <source>
        <dbReference type="Proteomes" id="UP000224006"/>
    </source>
</evidence>
<dbReference type="GeneID" id="40311620"/>
<dbReference type="RefSeq" id="XP_029218670.1">
    <property type="nucleotide sequence ID" value="XM_029365087.1"/>
</dbReference>
<name>A0A2A9MEG3_BESBE</name>
<feature type="signal peptide" evidence="2">
    <location>
        <begin position="1"/>
        <end position="18"/>
    </location>
</feature>
<protein>
    <submittedName>
        <fullName evidence="3">Uncharacterized protein</fullName>
    </submittedName>
</protein>